<accession>A0A6J5SJC6</accession>
<protein>
    <submittedName>
        <fullName evidence="2">Uncharacterized protein</fullName>
    </submittedName>
</protein>
<reference evidence="2" key="1">
    <citation type="submission" date="2020-05" db="EMBL/GenBank/DDBJ databases">
        <authorList>
            <person name="Chiriac C."/>
            <person name="Salcher M."/>
            <person name="Ghai R."/>
            <person name="Kavagutti S V."/>
        </authorList>
    </citation>
    <scope>NUCLEOTIDE SEQUENCE</scope>
</reference>
<evidence type="ECO:0000256" key="1">
    <source>
        <dbReference type="SAM" id="Coils"/>
    </source>
</evidence>
<feature type="coiled-coil region" evidence="1">
    <location>
        <begin position="4"/>
        <end position="31"/>
    </location>
</feature>
<keyword evidence="1" id="KW-0175">Coiled coil</keyword>
<organism evidence="2">
    <name type="scientific">uncultured Caudovirales phage</name>
    <dbReference type="NCBI Taxonomy" id="2100421"/>
    <lineage>
        <taxon>Viruses</taxon>
        <taxon>Duplodnaviria</taxon>
        <taxon>Heunggongvirae</taxon>
        <taxon>Uroviricota</taxon>
        <taxon>Caudoviricetes</taxon>
        <taxon>Peduoviridae</taxon>
        <taxon>Maltschvirus</taxon>
        <taxon>Maltschvirus maltsch</taxon>
    </lineage>
</organism>
<evidence type="ECO:0000313" key="2">
    <source>
        <dbReference type="EMBL" id="CAB4214514.1"/>
    </source>
</evidence>
<name>A0A6J5SJC6_9CAUD</name>
<sequence>MASLASIRVKLQKIEEAIASLRKEFDEAVVALLKK</sequence>
<proteinExistence type="predicted"/>
<gene>
    <name evidence="2" type="ORF">UFOVP1454_46</name>
</gene>
<dbReference type="EMBL" id="LR797414">
    <property type="protein sequence ID" value="CAB4214514.1"/>
    <property type="molecule type" value="Genomic_DNA"/>
</dbReference>